<evidence type="ECO:0000256" key="2">
    <source>
        <dbReference type="ARBA" id="ARBA00006339"/>
    </source>
</evidence>
<name>A0A553PFT0_TIGCA</name>
<reference evidence="10 11" key="1">
    <citation type="journal article" date="2018" name="Nat. Ecol. Evol.">
        <title>Genomic signatures of mitonuclear coevolution across populations of Tigriopus californicus.</title>
        <authorList>
            <person name="Barreto F.S."/>
            <person name="Watson E.T."/>
            <person name="Lima T.G."/>
            <person name="Willett C.S."/>
            <person name="Edmands S."/>
            <person name="Li W."/>
            <person name="Burton R.S."/>
        </authorList>
    </citation>
    <scope>NUCLEOTIDE SEQUENCE [LARGE SCALE GENOMIC DNA]</scope>
    <source>
        <strain evidence="10 11">San Diego</strain>
    </source>
</reference>
<protein>
    <recommendedName>
        <fullName evidence="9">Carbohydrate sulfotransferase</fullName>
        <ecNumber evidence="9">2.8.2.-</ecNumber>
    </recommendedName>
</protein>
<keyword evidence="9" id="KW-0119">Carbohydrate metabolism</keyword>
<dbReference type="PANTHER" id="PTHR12137">
    <property type="entry name" value="CARBOHYDRATE SULFOTRANSFERASE"/>
    <property type="match status" value="1"/>
</dbReference>
<dbReference type="STRING" id="6832.A0A553PFT0"/>
<evidence type="ECO:0000313" key="10">
    <source>
        <dbReference type="EMBL" id="TRY76523.1"/>
    </source>
</evidence>
<keyword evidence="8 9" id="KW-0325">Glycoprotein</keyword>
<evidence type="ECO:0000256" key="4">
    <source>
        <dbReference type="ARBA" id="ARBA00022692"/>
    </source>
</evidence>
<evidence type="ECO:0000256" key="6">
    <source>
        <dbReference type="ARBA" id="ARBA00023034"/>
    </source>
</evidence>
<evidence type="ECO:0000256" key="9">
    <source>
        <dbReference type="RuleBase" id="RU364020"/>
    </source>
</evidence>
<dbReference type="EMBL" id="VCGU01000004">
    <property type="protein sequence ID" value="TRY76523.1"/>
    <property type="molecule type" value="Genomic_DNA"/>
</dbReference>
<dbReference type="PANTHER" id="PTHR12137:SF63">
    <property type="entry name" value="CARBOHYDRATE SULFOTRANSFERASE"/>
    <property type="match status" value="1"/>
</dbReference>
<dbReference type="GO" id="GO:0016051">
    <property type="term" value="P:carbohydrate biosynthetic process"/>
    <property type="evidence" value="ECO:0007669"/>
    <property type="project" value="InterPro"/>
</dbReference>
<proteinExistence type="inferred from homology"/>
<evidence type="ECO:0000256" key="1">
    <source>
        <dbReference type="ARBA" id="ARBA00004323"/>
    </source>
</evidence>
<comment type="subcellular location">
    <subcellularLocation>
        <location evidence="1 9">Golgi apparatus membrane</location>
        <topology evidence="1 9">Single-pass type II membrane protein</topology>
    </subcellularLocation>
</comment>
<organism evidence="10 11">
    <name type="scientific">Tigriopus californicus</name>
    <name type="common">Marine copepod</name>
    <dbReference type="NCBI Taxonomy" id="6832"/>
    <lineage>
        <taxon>Eukaryota</taxon>
        <taxon>Metazoa</taxon>
        <taxon>Ecdysozoa</taxon>
        <taxon>Arthropoda</taxon>
        <taxon>Crustacea</taxon>
        <taxon>Multicrustacea</taxon>
        <taxon>Hexanauplia</taxon>
        <taxon>Copepoda</taxon>
        <taxon>Harpacticoida</taxon>
        <taxon>Harpacticidae</taxon>
        <taxon>Tigriopus</taxon>
    </lineage>
</organism>
<dbReference type="Pfam" id="PF03567">
    <property type="entry name" value="Sulfotransfer_2"/>
    <property type="match status" value="1"/>
</dbReference>
<feature type="transmembrane region" description="Helical" evidence="9">
    <location>
        <begin position="7"/>
        <end position="26"/>
    </location>
</feature>
<dbReference type="InterPro" id="IPR018011">
    <property type="entry name" value="Carb_sulfotrans_8-10"/>
</dbReference>
<dbReference type="Proteomes" id="UP000318571">
    <property type="component" value="Chromosome 5"/>
</dbReference>
<keyword evidence="5 9" id="KW-1133">Transmembrane helix</keyword>
<evidence type="ECO:0000256" key="8">
    <source>
        <dbReference type="ARBA" id="ARBA00023180"/>
    </source>
</evidence>
<dbReference type="EC" id="2.8.2.-" evidence="9"/>
<sequence>MKLSTRLHILLGATILTVIGGLGFLGSRHFTFGQRDALRTILPDNWEKFDRISDPRFRALFLSRKRRLRDTCNQIKAEESTRFSQKFSNLYTWKDSSFLWCPVFKAGTSNWMANFFHLAPLTQEERSSIENAHESMLDRAKAVRFTFSGQLFHQYKKSHPQMDSFIWVRHPFYRLVSAFRDKLERLHGHGLEQDYFYALYGRKIVEEYRDSAISRFGSDAFSHENHFGAPVPFEGQRVPEQPIFWEFVQWLLKMKPIHMDEHWSPIMETCSPCIMNYEMILKLENHDVEEIILEEYLGISARLEPPTRANSYGNNVNLTEDEITRRYLDTLSIADVQKLFALYRHDFEIFDYSFSYRGLDFQPNSNKKKD</sequence>
<dbReference type="GO" id="GO:0008146">
    <property type="term" value="F:sulfotransferase activity"/>
    <property type="evidence" value="ECO:0007669"/>
    <property type="project" value="InterPro"/>
</dbReference>
<keyword evidence="11" id="KW-1185">Reference proteome</keyword>
<dbReference type="OrthoDB" id="2019940at2759"/>
<keyword evidence="4 9" id="KW-0812">Transmembrane</keyword>
<keyword evidence="3 9" id="KW-0808">Transferase</keyword>
<keyword evidence="9" id="KW-0735">Signal-anchor</keyword>
<evidence type="ECO:0000256" key="7">
    <source>
        <dbReference type="ARBA" id="ARBA00023136"/>
    </source>
</evidence>
<dbReference type="OMA" id="HIIAHDD"/>
<comment type="similarity">
    <text evidence="2 9">Belongs to the sulfotransferase 2 family.</text>
</comment>
<evidence type="ECO:0000256" key="3">
    <source>
        <dbReference type="ARBA" id="ARBA00022679"/>
    </source>
</evidence>
<accession>A0A553PFT0</accession>
<evidence type="ECO:0000313" key="11">
    <source>
        <dbReference type="Proteomes" id="UP000318571"/>
    </source>
</evidence>
<dbReference type="GO" id="GO:0000139">
    <property type="term" value="C:Golgi membrane"/>
    <property type="evidence" value="ECO:0007669"/>
    <property type="project" value="UniProtKB-SubCell"/>
</dbReference>
<comment type="caution">
    <text evidence="10">The sequence shown here is derived from an EMBL/GenBank/DDBJ whole genome shotgun (WGS) entry which is preliminary data.</text>
</comment>
<dbReference type="AlphaFoldDB" id="A0A553PFT0"/>
<evidence type="ECO:0000256" key="5">
    <source>
        <dbReference type="ARBA" id="ARBA00022989"/>
    </source>
</evidence>
<dbReference type="InterPro" id="IPR005331">
    <property type="entry name" value="Sulfotransferase"/>
</dbReference>
<keyword evidence="7 9" id="KW-0472">Membrane</keyword>
<keyword evidence="6 9" id="KW-0333">Golgi apparatus</keyword>
<gene>
    <name evidence="10" type="ORF">TCAL_13638</name>
</gene>